<sequence>MPEQWSRPAASGAWREVRRVLRFARLLAHALTGAVLAHTLLPLLMRLEHDPRRAPALVRWWNRRFTRILNLQLILEGEISRRPTLFVANHISWLDIPCLRAVLDVAFVSKAEVRHWPVVGGMAARAGTIFFTRGNSDATALTAERMTWTLTQRRHLLIFPEGTTSDGRGLRYFHARLYQAAVRTRACIQAVALSYPHANGVHPAAPFIDNDNLARHLWTLLAEDRLTVKAVFCAPLPAMGLERRALANRTRAQIAVALGFDALAGADALRVNQ</sequence>
<proteinExistence type="predicted"/>
<dbReference type="GO" id="GO:0006629">
    <property type="term" value="P:lipid metabolic process"/>
    <property type="evidence" value="ECO:0007669"/>
    <property type="project" value="UniProtKB-KW"/>
</dbReference>
<dbReference type="SMART" id="SM00563">
    <property type="entry name" value="PlsC"/>
    <property type="match status" value="1"/>
</dbReference>
<keyword evidence="2" id="KW-0808">Transferase</keyword>
<keyword evidence="5" id="KW-0443">Lipid metabolism</keyword>
<evidence type="ECO:0000256" key="3">
    <source>
        <dbReference type="ARBA" id="ARBA00022692"/>
    </source>
</evidence>
<keyword evidence="7" id="KW-0012">Acyltransferase</keyword>
<evidence type="ECO:0000256" key="1">
    <source>
        <dbReference type="ARBA" id="ARBA00004370"/>
    </source>
</evidence>
<protein>
    <recommendedName>
        <fullName evidence="9">Phospholipid/glycerol acyltransferase domain-containing protein</fullName>
    </recommendedName>
</protein>
<evidence type="ECO:0000256" key="7">
    <source>
        <dbReference type="ARBA" id="ARBA00023315"/>
    </source>
</evidence>
<evidence type="ECO:0000313" key="11">
    <source>
        <dbReference type="Proteomes" id="UP000179334"/>
    </source>
</evidence>
<feature type="transmembrane region" description="Helical" evidence="8">
    <location>
        <begin position="26"/>
        <end position="45"/>
    </location>
</feature>
<keyword evidence="4 8" id="KW-1133">Transmembrane helix</keyword>
<dbReference type="GO" id="GO:0016020">
    <property type="term" value="C:membrane"/>
    <property type="evidence" value="ECO:0007669"/>
    <property type="project" value="UniProtKB-SubCell"/>
</dbReference>
<dbReference type="EMBL" id="MFSR01000075">
    <property type="protein sequence ID" value="OGI38422.1"/>
    <property type="molecule type" value="Genomic_DNA"/>
</dbReference>
<accession>A0A1F6SZQ1</accession>
<evidence type="ECO:0000256" key="6">
    <source>
        <dbReference type="ARBA" id="ARBA00023136"/>
    </source>
</evidence>
<evidence type="ECO:0000256" key="5">
    <source>
        <dbReference type="ARBA" id="ARBA00023098"/>
    </source>
</evidence>
<dbReference type="InterPro" id="IPR002123">
    <property type="entry name" value="Plipid/glycerol_acylTrfase"/>
</dbReference>
<keyword evidence="3 8" id="KW-0812">Transmembrane</keyword>
<evidence type="ECO:0000256" key="8">
    <source>
        <dbReference type="SAM" id="Phobius"/>
    </source>
</evidence>
<feature type="domain" description="Phospholipid/glycerol acyltransferase" evidence="9">
    <location>
        <begin position="84"/>
        <end position="196"/>
    </location>
</feature>
<evidence type="ECO:0000313" key="10">
    <source>
        <dbReference type="EMBL" id="OGI38422.1"/>
    </source>
</evidence>
<dbReference type="AlphaFoldDB" id="A0A1F6SZQ1"/>
<organism evidence="10 11">
    <name type="scientific">Candidatus Muproteobacteria bacterium RBG_16_64_10</name>
    <dbReference type="NCBI Taxonomy" id="1817757"/>
    <lineage>
        <taxon>Bacteria</taxon>
        <taxon>Pseudomonadati</taxon>
        <taxon>Pseudomonadota</taxon>
        <taxon>Candidatus Muproteobacteria</taxon>
    </lineage>
</organism>
<comment type="caution">
    <text evidence="10">The sequence shown here is derived from an EMBL/GenBank/DDBJ whole genome shotgun (WGS) entry which is preliminary data.</text>
</comment>
<comment type="subcellular location">
    <subcellularLocation>
        <location evidence="1">Membrane</location>
    </subcellularLocation>
</comment>
<keyword evidence="6 8" id="KW-0472">Membrane</keyword>
<reference evidence="10 11" key="1">
    <citation type="journal article" date="2016" name="Nat. Commun.">
        <title>Thousands of microbial genomes shed light on interconnected biogeochemical processes in an aquifer system.</title>
        <authorList>
            <person name="Anantharaman K."/>
            <person name="Brown C.T."/>
            <person name="Hug L.A."/>
            <person name="Sharon I."/>
            <person name="Castelle C.J."/>
            <person name="Probst A.J."/>
            <person name="Thomas B.C."/>
            <person name="Singh A."/>
            <person name="Wilkins M.J."/>
            <person name="Karaoz U."/>
            <person name="Brodie E.L."/>
            <person name="Williams K.H."/>
            <person name="Hubbard S.S."/>
            <person name="Banfield J.F."/>
        </authorList>
    </citation>
    <scope>NUCLEOTIDE SEQUENCE [LARGE SCALE GENOMIC DNA]</scope>
</reference>
<dbReference type="CDD" id="cd07989">
    <property type="entry name" value="LPLAT_AGPAT-like"/>
    <property type="match status" value="1"/>
</dbReference>
<dbReference type="SUPFAM" id="SSF69593">
    <property type="entry name" value="Glycerol-3-phosphate (1)-acyltransferase"/>
    <property type="match status" value="1"/>
</dbReference>
<evidence type="ECO:0000256" key="4">
    <source>
        <dbReference type="ARBA" id="ARBA00022989"/>
    </source>
</evidence>
<dbReference type="GO" id="GO:0016746">
    <property type="term" value="F:acyltransferase activity"/>
    <property type="evidence" value="ECO:0007669"/>
    <property type="project" value="UniProtKB-KW"/>
</dbReference>
<evidence type="ECO:0000259" key="9">
    <source>
        <dbReference type="SMART" id="SM00563"/>
    </source>
</evidence>
<name>A0A1F6SZQ1_9PROT</name>
<dbReference type="PANTHER" id="PTHR23063:SF52">
    <property type="entry name" value="LYSOPHOSPHATIDYLCHOLINE ACYLTRANSFERASE"/>
    <property type="match status" value="1"/>
</dbReference>
<dbReference type="Pfam" id="PF01553">
    <property type="entry name" value="Acyltransferase"/>
    <property type="match status" value="1"/>
</dbReference>
<dbReference type="Proteomes" id="UP000179334">
    <property type="component" value="Unassembled WGS sequence"/>
</dbReference>
<dbReference type="PANTHER" id="PTHR23063">
    <property type="entry name" value="PHOSPHOLIPID ACYLTRANSFERASE"/>
    <property type="match status" value="1"/>
</dbReference>
<evidence type="ECO:0000256" key="2">
    <source>
        <dbReference type="ARBA" id="ARBA00022679"/>
    </source>
</evidence>
<gene>
    <name evidence="10" type="ORF">A2V91_01970</name>
</gene>